<gene>
    <name evidence="2" type="ORF">N4S67_20205</name>
</gene>
<sequence length="215" mass="23219">MKITHFGHACVLVETNASRLLIDPGSMSEPQRSSGDIDAILFTHSHIDHLHLPTVQELIHTRMPRTIVADTDSDRVLADADITNVTVADDAAGVKLDVAGVDVVATKVPHATIHCELPHPVNNTYLFDGRLLHPGDAFWYPSQAVDVLLLPIGGPWMKLAEAVDYLRLVAPKVVIPIHQGGLAKPHRDLHSDILSKLSPAGTEFLPLASGESVSL</sequence>
<keyword evidence="3" id="KW-1185">Reference proteome</keyword>
<name>A0ABT2MGS4_9MYCO</name>
<organism evidence="2 3">
    <name type="scientific">Mycobacterium deserti</name>
    <dbReference type="NCBI Taxonomy" id="2978347"/>
    <lineage>
        <taxon>Bacteria</taxon>
        <taxon>Bacillati</taxon>
        <taxon>Actinomycetota</taxon>
        <taxon>Actinomycetes</taxon>
        <taxon>Mycobacteriales</taxon>
        <taxon>Mycobacteriaceae</taxon>
        <taxon>Mycobacterium</taxon>
    </lineage>
</organism>
<proteinExistence type="predicted"/>
<accession>A0ABT2MGS4</accession>
<dbReference type="EMBL" id="JAODWD010000005">
    <property type="protein sequence ID" value="MCT7660729.1"/>
    <property type="molecule type" value="Genomic_DNA"/>
</dbReference>
<dbReference type="PANTHER" id="PTHR43546:SF3">
    <property type="entry name" value="UPF0173 METAL-DEPENDENT HYDROLASE MJ1163"/>
    <property type="match status" value="1"/>
</dbReference>
<dbReference type="InterPro" id="IPR001279">
    <property type="entry name" value="Metallo-B-lactamas"/>
</dbReference>
<evidence type="ECO:0000313" key="3">
    <source>
        <dbReference type="Proteomes" id="UP001206639"/>
    </source>
</evidence>
<protein>
    <submittedName>
        <fullName evidence="2">MBL fold metallo-hydrolase</fullName>
    </submittedName>
</protein>
<reference evidence="3" key="1">
    <citation type="submission" date="2023-07" db="EMBL/GenBank/DDBJ databases">
        <authorList>
            <person name="Deng Y."/>
            <person name="Zhang Y.-Q."/>
        </authorList>
    </citation>
    <scope>NUCLEOTIDE SEQUENCE [LARGE SCALE GENOMIC DNA]</scope>
    <source>
        <strain evidence="3">CPCC 205710</strain>
    </source>
</reference>
<comment type="caution">
    <text evidence="2">The sequence shown here is derived from an EMBL/GenBank/DDBJ whole genome shotgun (WGS) entry which is preliminary data.</text>
</comment>
<evidence type="ECO:0000313" key="2">
    <source>
        <dbReference type="EMBL" id="MCT7660729.1"/>
    </source>
</evidence>
<dbReference type="RefSeq" id="WP_260994807.1">
    <property type="nucleotide sequence ID" value="NZ_JAODWD010000005.1"/>
</dbReference>
<evidence type="ECO:0000259" key="1">
    <source>
        <dbReference type="SMART" id="SM00849"/>
    </source>
</evidence>
<dbReference type="InterPro" id="IPR036866">
    <property type="entry name" value="RibonucZ/Hydroxyglut_hydro"/>
</dbReference>
<dbReference type="Proteomes" id="UP001206639">
    <property type="component" value="Unassembled WGS sequence"/>
</dbReference>
<dbReference type="InterPro" id="IPR050114">
    <property type="entry name" value="UPF0173_UPF0282_UlaG_hydrolase"/>
</dbReference>
<feature type="domain" description="Metallo-beta-lactamase" evidence="1">
    <location>
        <begin position="7"/>
        <end position="178"/>
    </location>
</feature>
<dbReference type="Gene3D" id="3.60.15.10">
    <property type="entry name" value="Ribonuclease Z/Hydroxyacylglutathione hydrolase-like"/>
    <property type="match status" value="1"/>
</dbReference>
<dbReference type="SUPFAM" id="SSF56281">
    <property type="entry name" value="Metallo-hydrolase/oxidoreductase"/>
    <property type="match status" value="1"/>
</dbReference>
<dbReference type="SMART" id="SM00849">
    <property type="entry name" value="Lactamase_B"/>
    <property type="match status" value="1"/>
</dbReference>
<dbReference type="PANTHER" id="PTHR43546">
    <property type="entry name" value="UPF0173 METAL-DEPENDENT HYDROLASE MJ1163-RELATED"/>
    <property type="match status" value="1"/>
</dbReference>
<dbReference type="Pfam" id="PF13483">
    <property type="entry name" value="Lactamase_B_3"/>
    <property type="match status" value="1"/>
</dbReference>